<dbReference type="AlphaFoldDB" id="A0A9P0AE09"/>
<keyword evidence="1" id="KW-0812">Transmembrane</keyword>
<keyword evidence="4" id="KW-1185">Reference proteome</keyword>
<evidence type="ECO:0000259" key="2">
    <source>
        <dbReference type="Pfam" id="PF01683"/>
    </source>
</evidence>
<proteinExistence type="predicted"/>
<name>A0A9P0AE09_BEMTA</name>
<sequence length="246" mass="26743">MRSVGPRGIVRVYEVLLFTMTCYRFISSVSSDVIMSLSSDPDGDNSQLEPVNEDDADEVNFTTSEIGEFLGSKCRGECNDRLLNVHCDPVTKRCLCDRKYTVRLGATKGCAKPVRLGEQCFYAQTCTDLHATCIQVDHNAVCQCKAGFHSVTLSKPSKKIFCSEDIEVISTNVGSLLGVASGVAIFSALICFVLKLFVGLRPRHYATTHLSTPIIYAKDKGIVVGLNGMEGRPSYRTAAAPRASGL</sequence>
<keyword evidence="1" id="KW-1133">Transmembrane helix</keyword>
<dbReference type="Proteomes" id="UP001152759">
    <property type="component" value="Chromosome 4"/>
</dbReference>
<feature type="domain" description="EB" evidence="2">
    <location>
        <begin position="109"/>
        <end position="151"/>
    </location>
</feature>
<dbReference type="EMBL" id="OU963865">
    <property type="protein sequence ID" value="CAH0389564.1"/>
    <property type="molecule type" value="Genomic_DNA"/>
</dbReference>
<feature type="transmembrane region" description="Helical" evidence="1">
    <location>
        <begin position="176"/>
        <end position="198"/>
    </location>
</feature>
<dbReference type="Pfam" id="PF01683">
    <property type="entry name" value="EB"/>
    <property type="match status" value="1"/>
</dbReference>
<accession>A0A9P0AE09</accession>
<keyword evidence="1" id="KW-0472">Membrane</keyword>
<evidence type="ECO:0000313" key="3">
    <source>
        <dbReference type="EMBL" id="CAH0389564.1"/>
    </source>
</evidence>
<evidence type="ECO:0000313" key="4">
    <source>
        <dbReference type="Proteomes" id="UP001152759"/>
    </source>
</evidence>
<evidence type="ECO:0000256" key="1">
    <source>
        <dbReference type="SAM" id="Phobius"/>
    </source>
</evidence>
<gene>
    <name evidence="3" type="ORF">BEMITA_LOCUS8379</name>
</gene>
<protein>
    <recommendedName>
        <fullName evidence="2">EB domain-containing protein</fullName>
    </recommendedName>
</protein>
<organism evidence="3 4">
    <name type="scientific">Bemisia tabaci</name>
    <name type="common">Sweetpotato whitefly</name>
    <name type="synonym">Aleurodes tabaci</name>
    <dbReference type="NCBI Taxonomy" id="7038"/>
    <lineage>
        <taxon>Eukaryota</taxon>
        <taxon>Metazoa</taxon>
        <taxon>Ecdysozoa</taxon>
        <taxon>Arthropoda</taxon>
        <taxon>Hexapoda</taxon>
        <taxon>Insecta</taxon>
        <taxon>Pterygota</taxon>
        <taxon>Neoptera</taxon>
        <taxon>Paraneoptera</taxon>
        <taxon>Hemiptera</taxon>
        <taxon>Sternorrhyncha</taxon>
        <taxon>Aleyrodoidea</taxon>
        <taxon>Aleyrodidae</taxon>
        <taxon>Aleyrodinae</taxon>
        <taxon>Bemisia</taxon>
    </lineage>
</organism>
<reference evidence="3" key="1">
    <citation type="submission" date="2021-12" db="EMBL/GenBank/DDBJ databases">
        <authorList>
            <person name="King R."/>
        </authorList>
    </citation>
    <scope>NUCLEOTIDE SEQUENCE</scope>
</reference>
<dbReference type="InterPro" id="IPR006149">
    <property type="entry name" value="EB_dom"/>
</dbReference>